<dbReference type="GO" id="GO:0043335">
    <property type="term" value="P:protein unfolding"/>
    <property type="evidence" value="ECO:0007669"/>
    <property type="project" value="TreeGrafter"/>
</dbReference>
<dbReference type="OrthoDB" id="9767721at2"/>
<evidence type="ECO:0000313" key="17">
    <source>
        <dbReference type="EMBL" id="PTL38701.1"/>
    </source>
</evidence>
<comment type="domain">
    <text evidence="12">Consists of 3 domains; the N-terminus binds the ribosome, the middle domain has PPIase activity, while the C-terminus has intrinsic chaperone activity on its own.</text>
</comment>
<evidence type="ECO:0000256" key="6">
    <source>
        <dbReference type="ARBA" id="ARBA00023110"/>
    </source>
</evidence>
<keyword evidence="5 12" id="KW-0132">Cell division</keyword>
<keyword evidence="8 12" id="KW-0413">Isomerase</keyword>
<dbReference type="Pfam" id="PF05698">
    <property type="entry name" value="Trigger_C"/>
    <property type="match status" value="1"/>
</dbReference>
<dbReference type="RefSeq" id="WP_107585113.1">
    <property type="nucleotide sequence ID" value="NZ_PZJJ01000015.1"/>
</dbReference>
<dbReference type="HAMAP" id="MF_00303">
    <property type="entry name" value="Trigger_factor_Tig"/>
    <property type="match status" value="1"/>
</dbReference>
<dbReference type="PIRSF" id="PIRSF003095">
    <property type="entry name" value="Trigger_factor"/>
    <property type="match status" value="1"/>
</dbReference>
<dbReference type="InterPro" id="IPR036611">
    <property type="entry name" value="Trigger_fac_ribosome-bd_sf"/>
</dbReference>
<evidence type="ECO:0000256" key="1">
    <source>
        <dbReference type="ARBA" id="ARBA00000971"/>
    </source>
</evidence>
<dbReference type="Pfam" id="PF00254">
    <property type="entry name" value="FKBP_C"/>
    <property type="match status" value="1"/>
</dbReference>
<dbReference type="GO" id="GO:0051301">
    <property type="term" value="P:cell division"/>
    <property type="evidence" value="ECO:0007669"/>
    <property type="project" value="UniProtKB-KW"/>
</dbReference>
<dbReference type="InterPro" id="IPR027304">
    <property type="entry name" value="Trigger_fact/SurA_dom_sf"/>
</dbReference>
<dbReference type="InterPro" id="IPR046357">
    <property type="entry name" value="PPIase_dom_sf"/>
</dbReference>
<dbReference type="Proteomes" id="UP000240509">
    <property type="component" value="Unassembled WGS sequence"/>
</dbReference>
<dbReference type="EC" id="5.2.1.8" evidence="3 12"/>
<dbReference type="InterPro" id="IPR001179">
    <property type="entry name" value="PPIase_FKBP_dom"/>
</dbReference>
<keyword evidence="7 12" id="KW-0143">Chaperone</keyword>
<keyword evidence="15" id="KW-0175">Coiled coil</keyword>
<evidence type="ECO:0000256" key="9">
    <source>
        <dbReference type="ARBA" id="ARBA00023306"/>
    </source>
</evidence>
<comment type="similarity">
    <text evidence="2 12 14">Belongs to the FKBP-type PPIase family. Tig subfamily.</text>
</comment>
<keyword evidence="9 12" id="KW-0131">Cell cycle</keyword>
<comment type="catalytic activity">
    <reaction evidence="1 12 13">
        <text>[protein]-peptidylproline (omega=180) = [protein]-peptidylproline (omega=0)</text>
        <dbReference type="Rhea" id="RHEA:16237"/>
        <dbReference type="Rhea" id="RHEA-COMP:10747"/>
        <dbReference type="Rhea" id="RHEA-COMP:10748"/>
        <dbReference type="ChEBI" id="CHEBI:83833"/>
        <dbReference type="ChEBI" id="CHEBI:83834"/>
        <dbReference type="EC" id="5.2.1.8"/>
    </reaction>
</comment>
<evidence type="ECO:0000256" key="2">
    <source>
        <dbReference type="ARBA" id="ARBA00005464"/>
    </source>
</evidence>
<dbReference type="GO" id="GO:0043022">
    <property type="term" value="F:ribosome binding"/>
    <property type="evidence" value="ECO:0007669"/>
    <property type="project" value="TreeGrafter"/>
</dbReference>
<dbReference type="PROSITE" id="PS50059">
    <property type="entry name" value="FKBP_PPIASE"/>
    <property type="match status" value="1"/>
</dbReference>
<dbReference type="GO" id="GO:0003755">
    <property type="term" value="F:peptidyl-prolyl cis-trans isomerase activity"/>
    <property type="evidence" value="ECO:0007669"/>
    <property type="project" value="UniProtKB-UniRule"/>
</dbReference>
<evidence type="ECO:0000256" key="8">
    <source>
        <dbReference type="ARBA" id="ARBA00023235"/>
    </source>
</evidence>
<dbReference type="Pfam" id="PF05697">
    <property type="entry name" value="Trigger_N"/>
    <property type="match status" value="1"/>
</dbReference>
<dbReference type="InterPro" id="IPR005215">
    <property type="entry name" value="Trig_fac"/>
</dbReference>
<accession>A0A2T4U5L8</accession>
<evidence type="ECO:0000256" key="12">
    <source>
        <dbReference type="HAMAP-Rule" id="MF_00303"/>
    </source>
</evidence>
<comment type="caution">
    <text evidence="17">The sequence shown here is derived from an EMBL/GenBank/DDBJ whole genome shotgun (WGS) entry which is preliminary data.</text>
</comment>
<evidence type="ECO:0000256" key="11">
    <source>
        <dbReference type="ARBA" id="ARBA00029986"/>
    </source>
</evidence>
<evidence type="ECO:0000256" key="4">
    <source>
        <dbReference type="ARBA" id="ARBA00016902"/>
    </source>
</evidence>
<evidence type="ECO:0000256" key="5">
    <source>
        <dbReference type="ARBA" id="ARBA00022618"/>
    </source>
</evidence>
<organism evidence="17 18">
    <name type="scientific">Alkalicoccus saliphilus</name>
    <dbReference type="NCBI Taxonomy" id="200989"/>
    <lineage>
        <taxon>Bacteria</taxon>
        <taxon>Bacillati</taxon>
        <taxon>Bacillota</taxon>
        <taxon>Bacilli</taxon>
        <taxon>Bacillales</taxon>
        <taxon>Bacillaceae</taxon>
        <taxon>Alkalicoccus</taxon>
    </lineage>
</organism>
<proteinExistence type="inferred from homology"/>
<sequence>MSVNWEKQEGNTGLLTVTVDSKRVDEALDKAFQKVVKQVNVPGFRKGKVPRPIFEQRFGVEALFQDALDILLPEAYSEAVEEAGIDPVDQPEIDLDDMAKGEPLTFRATVTVKPEVDLGDYKGLEVEKTETEVTEDEVNEEISRLQNEHAELSVVEDGEVQEGDTVVMDFEGFVDGEAFEGGQAENHSLEIGSGQFIPGFEEKLIGAKPGAETEVEVEFPEEYHAEELAGKPATFKVKVHDVKRKELPELDDEFAKDVDDSYETFDDLKSGVRKRLEDQKQQEADMSMKDTLVEKATENASIDVPQAMVDTEVDRMLQEFGQRLQSQGMSLDMYYQFAQTDEEGMKEQFKEDAEKRVRMNMTLEAISNEESIEATEEDVDQELEKMAETYQRPVDEIKQLLAMQGGTDVLKDDLKVRKAIDFLVENSKEVEASSSEASDQ</sequence>
<dbReference type="Gene3D" id="3.30.70.1050">
    <property type="entry name" value="Trigger factor ribosome-binding domain"/>
    <property type="match status" value="1"/>
</dbReference>
<feature type="domain" description="PPIase FKBP-type" evidence="16">
    <location>
        <begin position="163"/>
        <end position="245"/>
    </location>
</feature>
<comment type="subcellular location">
    <subcellularLocation>
        <location evidence="12">Cytoplasm</location>
    </subcellularLocation>
    <text evidence="12">About half TF is bound to the ribosome near the polypeptide exit tunnel while the other half is free in the cytoplasm.</text>
</comment>
<dbReference type="PANTHER" id="PTHR30560:SF3">
    <property type="entry name" value="TRIGGER FACTOR-LIKE PROTEIN TIG, CHLOROPLASTIC"/>
    <property type="match status" value="1"/>
</dbReference>
<dbReference type="InterPro" id="IPR008881">
    <property type="entry name" value="Trigger_fac_ribosome-bd_bac"/>
</dbReference>
<evidence type="ECO:0000259" key="16">
    <source>
        <dbReference type="PROSITE" id="PS50059"/>
    </source>
</evidence>
<dbReference type="SUPFAM" id="SSF102735">
    <property type="entry name" value="Trigger factor ribosome-binding domain"/>
    <property type="match status" value="1"/>
</dbReference>
<dbReference type="GO" id="GO:0015031">
    <property type="term" value="P:protein transport"/>
    <property type="evidence" value="ECO:0007669"/>
    <property type="project" value="UniProtKB-UniRule"/>
</dbReference>
<dbReference type="InterPro" id="IPR037041">
    <property type="entry name" value="Trigger_fac_C_sf"/>
</dbReference>
<evidence type="ECO:0000256" key="13">
    <source>
        <dbReference type="PROSITE-ProRule" id="PRU00277"/>
    </source>
</evidence>
<keyword evidence="12" id="KW-0963">Cytoplasm</keyword>
<evidence type="ECO:0000313" key="18">
    <source>
        <dbReference type="Proteomes" id="UP000240509"/>
    </source>
</evidence>
<dbReference type="AlphaFoldDB" id="A0A2T4U5L8"/>
<dbReference type="FunFam" id="3.10.50.40:FF:000001">
    <property type="entry name" value="Trigger factor"/>
    <property type="match status" value="1"/>
</dbReference>
<dbReference type="Gene3D" id="1.10.3120.10">
    <property type="entry name" value="Trigger factor, C-terminal domain"/>
    <property type="match status" value="1"/>
</dbReference>
<evidence type="ECO:0000256" key="10">
    <source>
        <dbReference type="ARBA" id="ARBA00024849"/>
    </source>
</evidence>
<gene>
    <name evidence="12" type="primary">tig</name>
    <name evidence="17" type="ORF">C6Y45_10130</name>
</gene>
<dbReference type="InterPro" id="IPR008880">
    <property type="entry name" value="Trigger_fac_C"/>
</dbReference>
<dbReference type="SUPFAM" id="SSF109998">
    <property type="entry name" value="Triger factor/SurA peptide-binding domain-like"/>
    <property type="match status" value="1"/>
</dbReference>
<keyword evidence="6 12" id="KW-0697">Rotamase</keyword>
<dbReference type="GO" id="GO:0044183">
    <property type="term" value="F:protein folding chaperone"/>
    <property type="evidence" value="ECO:0007669"/>
    <property type="project" value="TreeGrafter"/>
</dbReference>
<name>A0A2T4U5L8_9BACI</name>
<evidence type="ECO:0000256" key="14">
    <source>
        <dbReference type="RuleBase" id="RU003914"/>
    </source>
</evidence>
<evidence type="ECO:0000256" key="7">
    <source>
        <dbReference type="ARBA" id="ARBA00023186"/>
    </source>
</evidence>
<dbReference type="NCBIfam" id="TIGR00115">
    <property type="entry name" value="tig"/>
    <property type="match status" value="1"/>
</dbReference>
<dbReference type="GO" id="GO:0005737">
    <property type="term" value="C:cytoplasm"/>
    <property type="evidence" value="ECO:0007669"/>
    <property type="project" value="UniProtKB-SubCell"/>
</dbReference>
<keyword evidence="18" id="KW-1185">Reference proteome</keyword>
<dbReference type="EMBL" id="PZJJ01000015">
    <property type="protein sequence ID" value="PTL38701.1"/>
    <property type="molecule type" value="Genomic_DNA"/>
</dbReference>
<evidence type="ECO:0000256" key="3">
    <source>
        <dbReference type="ARBA" id="ARBA00013194"/>
    </source>
</evidence>
<feature type="coiled-coil region" evidence="15">
    <location>
        <begin position="128"/>
        <end position="155"/>
    </location>
</feature>
<evidence type="ECO:0000256" key="15">
    <source>
        <dbReference type="SAM" id="Coils"/>
    </source>
</evidence>
<dbReference type="Gene3D" id="3.10.50.40">
    <property type="match status" value="1"/>
</dbReference>
<dbReference type="PANTHER" id="PTHR30560">
    <property type="entry name" value="TRIGGER FACTOR CHAPERONE AND PEPTIDYL-PROLYL CIS/TRANS ISOMERASE"/>
    <property type="match status" value="1"/>
</dbReference>
<protein>
    <recommendedName>
        <fullName evidence="4 12">Trigger factor</fullName>
        <shortName evidence="12">TF</shortName>
        <ecNumber evidence="3 12">5.2.1.8</ecNumber>
    </recommendedName>
    <alternativeName>
        <fullName evidence="11 12">PPIase</fullName>
    </alternativeName>
</protein>
<comment type="function">
    <text evidence="10 12">Involved in protein export. Acts as a chaperone by maintaining the newly synthesized protein in an open conformation. Functions as a peptidyl-prolyl cis-trans isomerase.</text>
</comment>
<dbReference type="SUPFAM" id="SSF54534">
    <property type="entry name" value="FKBP-like"/>
    <property type="match status" value="1"/>
</dbReference>
<dbReference type="GO" id="GO:0051083">
    <property type="term" value="P:'de novo' cotranslational protein folding"/>
    <property type="evidence" value="ECO:0007669"/>
    <property type="project" value="TreeGrafter"/>
</dbReference>
<reference evidence="17 18" key="1">
    <citation type="submission" date="2018-03" db="EMBL/GenBank/DDBJ databases">
        <title>Alkalicoccus saliphilus sp. nov., isolated from a mineral pool.</title>
        <authorList>
            <person name="Zhao B."/>
        </authorList>
    </citation>
    <scope>NUCLEOTIDE SEQUENCE [LARGE SCALE GENOMIC DNA]</scope>
    <source>
        <strain evidence="17 18">6AG</strain>
    </source>
</reference>